<dbReference type="AlphaFoldDB" id="A0A0M9BJ95"/>
<dbReference type="OrthoDB" id="9810086at2"/>
<dbReference type="InterPro" id="IPR000515">
    <property type="entry name" value="MetI-like"/>
</dbReference>
<gene>
    <name evidence="9" type="ORF">AMS66_26730</name>
</gene>
<dbReference type="CDD" id="cd06261">
    <property type="entry name" value="TM_PBP2"/>
    <property type="match status" value="1"/>
</dbReference>
<sequence length="297" mass="33956">MKSRKLSAEHLFDAALYIFLAGIFLVTFYPFWNILVISLNNATDTLRGNLYFWPRSFTVDSYITIFRNPEIWSAIQVTVLRTVIGTAFSMFFISLLAYALSKRNLLGWKYFSFFFVFTMYFGGGLIPTYMVIKSVGLIDSFWVYIFPGMIGVFLMILVRTFMEQIPGEIEESSKIDGANDLQIFFRIIMPLCVPVLATIGLFLAIGHWNSWYDSYVYTYKPSLKTLQAVLVKILNQFQTDGMMSDAQQLAQSSKQIPVSSESIRMAVTMVATLPIIMIYPFVQKYFVKGIMMGAIKS</sequence>
<feature type="transmembrane region" description="Helical" evidence="7">
    <location>
        <begin position="141"/>
        <end position="162"/>
    </location>
</feature>
<feature type="transmembrane region" description="Helical" evidence="7">
    <location>
        <begin position="183"/>
        <end position="205"/>
    </location>
</feature>
<dbReference type="PROSITE" id="PS50928">
    <property type="entry name" value="ABC_TM1"/>
    <property type="match status" value="1"/>
</dbReference>
<keyword evidence="6 7" id="KW-0472">Membrane</keyword>
<dbReference type="PANTHER" id="PTHR43744">
    <property type="entry name" value="ABC TRANSPORTER PERMEASE PROTEIN MG189-RELATED-RELATED"/>
    <property type="match status" value="1"/>
</dbReference>
<evidence type="ECO:0000256" key="1">
    <source>
        <dbReference type="ARBA" id="ARBA00004651"/>
    </source>
</evidence>
<keyword evidence="2" id="KW-0813">Transport</keyword>
<organism evidence="9 10">
    <name type="scientific">Paenibacillus xylanivorans</name>
    <dbReference type="NCBI Taxonomy" id="1705561"/>
    <lineage>
        <taxon>Bacteria</taxon>
        <taxon>Bacillati</taxon>
        <taxon>Bacillota</taxon>
        <taxon>Bacilli</taxon>
        <taxon>Bacillales</taxon>
        <taxon>Paenibacillaceae</taxon>
        <taxon>Paenibacillus</taxon>
    </lineage>
</organism>
<comment type="subcellular location">
    <subcellularLocation>
        <location evidence="1">Cell membrane</location>
        <topology evidence="1">Multi-pass membrane protein</topology>
    </subcellularLocation>
</comment>
<keyword evidence="4 7" id="KW-0812">Transmembrane</keyword>
<feature type="transmembrane region" description="Helical" evidence="7">
    <location>
        <begin position="263"/>
        <end position="282"/>
    </location>
</feature>
<dbReference type="GO" id="GO:0005886">
    <property type="term" value="C:plasma membrane"/>
    <property type="evidence" value="ECO:0007669"/>
    <property type="project" value="UniProtKB-SubCell"/>
</dbReference>
<keyword evidence="3" id="KW-1003">Cell membrane</keyword>
<proteinExistence type="predicted"/>
<evidence type="ECO:0000256" key="5">
    <source>
        <dbReference type="ARBA" id="ARBA00022989"/>
    </source>
</evidence>
<keyword evidence="10" id="KW-1185">Reference proteome</keyword>
<reference evidence="9 10" key="1">
    <citation type="submission" date="2015-08" db="EMBL/GenBank/DDBJ databases">
        <title>Draft genome sequence of cellulolytic and xylanolytic Paenibacillus sp. A59, isolated from a decaying forest soil from Patagonia, Argentina.</title>
        <authorList>
            <person name="Ghio S."/>
            <person name="Caceres A.M."/>
            <person name="Talia P."/>
            <person name="Grasso D."/>
            <person name="Campos E."/>
        </authorList>
    </citation>
    <scope>NUCLEOTIDE SEQUENCE [LARGE SCALE GENOMIC DNA]</scope>
    <source>
        <strain evidence="9 10">A59</strain>
    </source>
</reference>
<dbReference type="PATRIC" id="fig|1705561.3.peg.5621"/>
<evidence type="ECO:0000256" key="6">
    <source>
        <dbReference type="ARBA" id="ARBA00023136"/>
    </source>
</evidence>
<dbReference type="GO" id="GO:0055085">
    <property type="term" value="P:transmembrane transport"/>
    <property type="evidence" value="ECO:0007669"/>
    <property type="project" value="InterPro"/>
</dbReference>
<feature type="domain" description="ABC transmembrane type-1" evidence="8">
    <location>
        <begin position="75"/>
        <end position="282"/>
    </location>
</feature>
<dbReference type="SUPFAM" id="SSF161098">
    <property type="entry name" value="MetI-like"/>
    <property type="match status" value="1"/>
</dbReference>
<name>A0A0M9BJ95_9BACL</name>
<protein>
    <submittedName>
        <fullName evidence="9">Sugar ABC transporter permease</fullName>
    </submittedName>
</protein>
<evidence type="ECO:0000259" key="8">
    <source>
        <dbReference type="PROSITE" id="PS50928"/>
    </source>
</evidence>
<evidence type="ECO:0000256" key="4">
    <source>
        <dbReference type="ARBA" id="ARBA00022692"/>
    </source>
</evidence>
<evidence type="ECO:0000313" key="10">
    <source>
        <dbReference type="Proteomes" id="UP000037688"/>
    </source>
</evidence>
<evidence type="ECO:0000256" key="2">
    <source>
        <dbReference type="ARBA" id="ARBA00022448"/>
    </source>
</evidence>
<feature type="transmembrane region" description="Helical" evidence="7">
    <location>
        <begin position="71"/>
        <end position="98"/>
    </location>
</feature>
<dbReference type="Proteomes" id="UP000037688">
    <property type="component" value="Unassembled WGS sequence"/>
</dbReference>
<dbReference type="PANTHER" id="PTHR43744:SF9">
    <property type="entry name" value="POLYGALACTURONAN_RHAMNOGALACTURONAN TRANSPORT SYSTEM PERMEASE PROTEIN YTCP"/>
    <property type="match status" value="1"/>
</dbReference>
<keyword evidence="5 7" id="KW-1133">Transmembrane helix</keyword>
<accession>A0A0M9BJ95</accession>
<evidence type="ECO:0000256" key="3">
    <source>
        <dbReference type="ARBA" id="ARBA00022475"/>
    </source>
</evidence>
<feature type="transmembrane region" description="Helical" evidence="7">
    <location>
        <begin position="12"/>
        <end position="32"/>
    </location>
</feature>
<evidence type="ECO:0000313" key="9">
    <source>
        <dbReference type="EMBL" id="KOY13323.1"/>
    </source>
</evidence>
<feature type="transmembrane region" description="Helical" evidence="7">
    <location>
        <begin position="110"/>
        <end position="129"/>
    </location>
</feature>
<evidence type="ECO:0000256" key="7">
    <source>
        <dbReference type="SAM" id="Phobius"/>
    </source>
</evidence>
<dbReference type="Gene3D" id="1.10.3720.10">
    <property type="entry name" value="MetI-like"/>
    <property type="match status" value="1"/>
</dbReference>
<dbReference type="RefSeq" id="WP_053783669.1">
    <property type="nucleotide sequence ID" value="NZ_LITU01000081.1"/>
</dbReference>
<dbReference type="InterPro" id="IPR035906">
    <property type="entry name" value="MetI-like_sf"/>
</dbReference>
<dbReference type="EMBL" id="LITU01000081">
    <property type="protein sequence ID" value="KOY13323.1"/>
    <property type="molecule type" value="Genomic_DNA"/>
</dbReference>
<comment type="caution">
    <text evidence="9">The sequence shown here is derived from an EMBL/GenBank/DDBJ whole genome shotgun (WGS) entry which is preliminary data.</text>
</comment>